<name>A0ABR1BHQ9_POLSC</name>
<dbReference type="CDD" id="cd05911">
    <property type="entry name" value="Firefly_Luc_like"/>
    <property type="match status" value="1"/>
</dbReference>
<evidence type="ECO:0000313" key="5">
    <source>
        <dbReference type="EMBL" id="KAK6642220.1"/>
    </source>
</evidence>
<reference evidence="5 6" key="1">
    <citation type="submission" date="2023-09" db="EMBL/GenBank/DDBJ databases">
        <title>Genomes of two closely related lineages of the louse Polyplax serrata with different host specificities.</title>
        <authorList>
            <person name="Martinu J."/>
            <person name="Tarabai H."/>
            <person name="Stefka J."/>
            <person name="Hypsa V."/>
        </authorList>
    </citation>
    <scope>NUCLEOTIDE SEQUENCE [LARGE SCALE GENOMIC DNA]</scope>
    <source>
        <strain evidence="5">98ZLc_SE</strain>
    </source>
</reference>
<evidence type="ECO:0008006" key="7">
    <source>
        <dbReference type="Google" id="ProtNLM"/>
    </source>
</evidence>
<dbReference type="InterPro" id="IPR025110">
    <property type="entry name" value="AMP-bd_C"/>
</dbReference>
<sequence>MMKIRNFLKSNSVVESIKGFDHQKVRSRLMIIICERKKRWFSSDKQSNIVDSPLGEVSIPEILFHDLIFKNWSLWEKKTAIVCGLTNRKYSYRKLKVNSKSLGSAFQNIFHLAKGDCVAIVLPNCPEYPILVLASSMTGVVPTMVNPLYTTGKKCIFSEQNNLKMIDINVQRYISPDEIQKQFADCSAKLIITDHINYSKCQDVRERLGRELPIIVLRTIRDAVLPEGGIDLMELFESKNTGDFQPAVINMDDVTILPYSSGTTGHPKGVILTHRTLVSNLVQISHPETLLYKPTTWFHQDTLLGILPMFHIYGLMIATFYALKEGCRLIVLPRFNPRLYVQNMASKRVNILYVVPPIIKLLSHKAVAKKYLSRLEFVINAAAPMNLPTAYKFLEKAPHVTLAQGYGMTEASPALAHTSNKRMQKLGAIGIPIASTKFKISSLETGEALPQGKEGELCAWGPQIMKGYLNRPEETKSTFDKDGWLKTGDIAYYDEDGDFFIVDRLKNLIKVKGFQVAPAELEEAILENPKIKDVAVIGIKHKEHGEVPRAFVVVKEGEKVTTEEVEQMISKRMSSYKHLKGGVRFIDDMPRNAAGKIVRKDLEDKD</sequence>
<evidence type="ECO:0000259" key="4">
    <source>
        <dbReference type="Pfam" id="PF13193"/>
    </source>
</evidence>
<dbReference type="EMBL" id="JAWJWF010000001">
    <property type="protein sequence ID" value="KAK6642220.1"/>
    <property type="molecule type" value="Genomic_DNA"/>
</dbReference>
<dbReference type="PANTHER" id="PTHR24096:SF422">
    <property type="entry name" value="BCDNA.GH02901"/>
    <property type="match status" value="1"/>
</dbReference>
<evidence type="ECO:0000256" key="1">
    <source>
        <dbReference type="ARBA" id="ARBA00004275"/>
    </source>
</evidence>
<comment type="subcellular location">
    <subcellularLocation>
        <location evidence="1">Peroxisome</location>
    </subcellularLocation>
</comment>
<protein>
    <recommendedName>
        <fullName evidence="7">4-coumarate--CoA ligase</fullName>
    </recommendedName>
</protein>
<evidence type="ECO:0000259" key="3">
    <source>
        <dbReference type="Pfam" id="PF00501"/>
    </source>
</evidence>
<feature type="domain" description="AMP-binding enzyme C-terminal" evidence="4">
    <location>
        <begin position="520"/>
        <end position="596"/>
    </location>
</feature>
<dbReference type="Pfam" id="PF00501">
    <property type="entry name" value="AMP-binding"/>
    <property type="match status" value="1"/>
</dbReference>
<dbReference type="SUPFAM" id="SSF56801">
    <property type="entry name" value="Acetyl-CoA synthetase-like"/>
    <property type="match status" value="1"/>
</dbReference>
<keyword evidence="6" id="KW-1185">Reference proteome</keyword>
<dbReference type="InterPro" id="IPR042099">
    <property type="entry name" value="ANL_N_sf"/>
</dbReference>
<keyword evidence="2" id="KW-0576">Peroxisome</keyword>
<dbReference type="InterPro" id="IPR045851">
    <property type="entry name" value="AMP-bd_C_sf"/>
</dbReference>
<dbReference type="PANTHER" id="PTHR24096">
    <property type="entry name" value="LONG-CHAIN-FATTY-ACID--COA LIGASE"/>
    <property type="match status" value="1"/>
</dbReference>
<evidence type="ECO:0000256" key="2">
    <source>
        <dbReference type="ARBA" id="ARBA00023140"/>
    </source>
</evidence>
<gene>
    <name evidence="5" type="ORF">RUM44_013943</name>
</gene>
<accession>A0ABR1BHQ9</accession>
<organism evidence="5 6">
    <name type="scientific">Polyplax serrata</name>
    <name type="common">Common mouse louse</name>
    <dbReference type="NCBI Taxonomy" id="468196"/>
    <lineage>
        <taxon>Eukaryota</taxon>
        <taxon>Metazoa</taxon>
        <taxon>Ecdysozoa</taxon>
        <taxon>Arthropoda</taxon>
        <taxon>Hexapoda</taxon>
        <taxon>Insecta</taxon>
        <taxon>Pterygota</taxon>
        <taxon>Neoptera</taxon>
        <taxon>Paraneoptera</taxon>
        <taxon>Psocodea</taxon>
        <taxon>Troctomorpha</taxon>
        <taxon>Phthiraptera</taxon>
        <taxon>Anoplura</taxon>
        <taxon>Polyplacidae</taxon>
        <taxon>Polyplax</taxon>
    </lineage>
</organism>
<dbReference type="InterPro" id="IPR020845">
    <property type="entry name" value="AMP-binding_CS"/>
</dbReference>
<dbReference type="Proteomes" id="UP001359485">
    <property type="component" value="Unassembled WGS sequence"/>
</dbReference>
<feature type="domain" description="AMP-dependent synthetase/ligase" evidence="3">
    <location>
        <begin position="75"/>
        <end position="469"/>
    </location>
</feature>
<dbReference type="Gene3D" id="3.30.300.30">
    <property type="match status" value="1"/>
</dbReference>
<dbReference type="InterPro" id="IPR000873">
    <property type="entry name" value="AMP-dep_synth/lig_dom"/>
</dbReference>
<evidence type="ECO:0000313" key="6">
    <source>
        <dbReference type="Proteomes" id="UP001359485"/>
    </source>
</evidence>
<proteinExistence type="predicted"/>
<dbReference type="Pfam" id="PF13193">
    <property type="entry name" value="AMP-binding_C"/>
    <property type="match status" value="1"/>
</dbReference>
<dbReference type="PROSITE" id="PS00455">
    <property type="entry name" value="AMP_BINDING"/>
    <property type="match status" value="1"/>
</dbReference>
<comment type="caution">
    <text evidence="5">The sequence shown here is derived from an EMBL/GenBank/DDBJ whole genome shotgun (WGS) entry which is preliminary data.</text>
</comment>
<dbReference type="Gene3D" id="3.40.50.12780">
    <property type="entry name" value="N-terminal domain of ligase-like"/>
    <property type="match status" value="1"/>
</dbReference>